<dbReference type="Proteomes" id="UP000092177">
    <property type="component" value="Chromosome 10"/>
</dbReference>
<dbReference type="KEGG" id="chig:CH63R_13447"/>
<keyword evidence="3" id="KW-1185">Reference proteome</keyword>
<feature type="region of interest" description="Disordered" evidence="1">
    <location>
        <begin position="13"/>
        <end position="35"/>
    </location>
</feature>
<evidence type="ECO:0000313" key="3">
    <source>
        <dbReference type="Proteomes" id="UP000092177"/>
    </source>
</evidence>
<gene>
    <name evidence="2" type="ORF">CH63R_13447</name>
</gene>
<evidence type="ECO:0000256" key="1">
    <source>
        <dbReference type="SAM" id="MobiDB-lite"/>
    </source>
</evidence>
<proteinExistence type="predicted"/>
<accession>A0A1B7XR45</accession>
<feature type="compositionally biased region" description="Polar residues" evidence="1">
    <location>
        <begin position="16"/>
        <end position="28"/>
    </location>
</feature>
<sequence>MASAVFFHSLLGVPPSTASTTDRTSCARQDTGRLF</sequence>
<dbReference type="VEuPathDB" id="FungiDB:CH63R_13447"/>
<name>A0A1B7XR45_COLHI</name>
<dbReference type="AlphaFoldDB" id="A0A1B7XR45"/>
<reference evidence="3" key="1">
    <citation type="journal article" date="2017" name="BMC Genomics">
        <title>Gapless genome assembly of Colletotrichum higginsianum reveals chromosome structure and association of transposable elements with secondary metabolite gene clusters.</title>
        <authorList>
            <person name="Dallery J.-F."/>
            <person name="Lapalu N."/>
            <person name="Zampounis A."/>
            <person name="Pigne S."/>
            <person name="Luyten I."/>
            <person name="Amselem J."/>
            <person name="Wittenberg A.H.J."/>
            <person name="Zhou S."/>
            <person name="de Queiroz M.V."/>
            <person name="Robin G.P."/>
            <person name="Auger A."/>
            <person name="Hainaut M."/>
            <person name="Henrissat B."/>
            <person name="Kim K.-T."/>
            <person name="Lee Y.-H."/>
            <person name="Lespinet O."/>
            <person name="Schwartz D.C."/>
            <person name="Thon M.R."/>
            <person name="O'Connell R.J."/>
        </authorList>
    </citation>
    <scope>NUCLEOTIDE SEQUENCE [LARGE SCALE GENOMIC DNA]</scope>
    <source>
        <strain evidence="3">IMI 349063</strain>
    </source>
</reference>
<dbReference type="RefSeq" id="XP_018150739.1">
    <property type="nucleotide sequence ID" value="XM_018308421.1"/>
</dbReference>
<comment type="caution">
    <text evidence="2">The sequence shown here is derived from an EMBL/GenBank/DDBJ whole genome shotgun (WGS) entry which is preliminary data.</text>
</comment>
<evidence type="ECO:0000313" key="2">
    <source>
        <dbReference type="EMBL" id="OBR02221.1"/>
    </source>
</evidence>
<dbReference type="EMBL" id="LTAN01000010">
    <property type="protein sequence ID" value="OBR02221.1"/>
    <property type="molecule type" value="Genomic_DNA"/>
</dbReference>
<protein>
    <submittedName>
        <fullName evidence="2">Uncharacterized protein</fullName>
    </submittedName>
</protein>
<dbReference type="GeneID" id="28872528"/>
<organism evidence="2 3">
    <name type="scientific">Colletotrichum higginsianum (strain IMI 349063)</name>
    <name type="common">Crucifer anthracnose fungus</name>
    <dbReference type="NCBI Taxonomy" id="759273"/>
    <lineage>
        <taxon>Eukaryota</taxon>
        <taxon>Fungi</taxon>
        <taxon>Dikarya</taxon>
        <taxon>Ascomycota</taxon>
        <taxon>Pezizomycotina</taxon>
        <taxon>Sordariomycetes</taxon>
        <taxon>Hypocreomycetidae</taxon>
        <taxon>Glomerellales</taxon>
        <taxon>Glomerellaceae</taxon>
        <taxon>Colletotrichum</taxon>
        <taxon>Colletotrichum destructivum species complex</taxon>
    </lineage>
</organism>